<dbReference type="AlphaFoldDB" id="A0A1I2CHX6"/>
<sequence length="68" mass="6979">MIPTTESFGGWHKATASAANGGGCVEVGYAPGHVAVRDTKDRAQGAHVFTAGEWTAFLAGVKAGEFDL</sequence>
<keyword evidence="3" id="KW-1185">Reference proteome</keyword>
<dbReference type="EMBL" id="FOMZ01000022">
    <property type="protein sequence ID" value="SFE67864.1"/>
    <property type="molecule type" value="Genomic_DNA"/>
</dbReference>
<dbReference type="Proteomes" id="UP000198716">
    <property type="component" value="Unassembled WGS sequence"/>
</dbReference>
<dbReference type="RefSeq" id="WP_092930161.1">
    <property type="nucleotide sequence ID" value="NZ_FOMZ01000022.1"/>
</dbReference>
<evidence type="ECO:0000313" key="3">
    <source>
        <dbReference type="Proteomes" id="UP000198716"/>
    </source>
</evidence>
<proteinExistence type="predicted"/>
<dbReference type="InterPro" id="IPR007278">
    <property type="entry name" value="DUF397"/>
</dbReference>
<evidence type="ECO:0000259" key="1">
    <source>
        <dbReference type="Pfam" id="PF04149"/>
    </source>
</evidence>
<organism evidence="2 3">
    <name type="scientific">Actinopolyspora alba</name>
    <dbReference type="NCBI Taxonomy" id="673379"/>
    <lineage>
        <taxon>Bacteria</taxon>
        <taxon>Bacillati</taxon>
        <taxon>Actinomycetota</taxon>
        <taxon>Actinomycetes</taxon>
        <taxon>Actinopolysporales</taxon>
        <taxon>Actinopolysporaceae</taxon>
        <taxon>Actinopolyspora</taxon>
        <taxon>Actinopolyspora alba group</taxon>
    </lineage>
</organism>
<evidence type="ECO:0000313" key="2">
    <source>
        <dbReference type="EMBL" id="SFE67864.1"/>
    </source>
</evidence>
<accession>A0A1I2CHX6</accession>
<dbReference type="Pfam" id="PF04149">
    <property type="entry name" value="DUF397"/>
    <property type="match status" value="1"/>
</dbReference>
<feature type="domain" description="DUF397" evidence="1">
    <location>
        <begin position="10"/>
        <end position="62"/>
    </location>
</feature>
<reference evidence="3" key="1">
    <citation type="submission" date="2016-10" db="EMBL/GenBank/DDBJ databases">
        <authorList>
            <person name="Varghese N."/>
            <person name="Submissions S."/>
        </authorList>
    </citation>
    <scope>NUCLEOTIDE SEQUENCE [LARGE SCALE GENOMIC DNA]</scope>
    <source>
        <strain evidence="3">DSM 45004</strain>
    </source>
</reference>
<name>A0A1I2CHX6_9ACTN</name>
<protein>
    <recommendedName>
        <fullName evidence="1">DUF397 domain-containing protein</fullName>
    </recommendedName>
</protein>
<gene>
    <name evidence="2" type="ORF">SAMN04487819_12218</name>
</gene>